<evidence type="ECO:0000259" key="11">
    <source>
        <dbReference type="PROSITE" id="PS50222"/>
    </source>
</evidence>
<dbReference type="InterPro" id="IPR000719">
    <property type="entry name" value="Prot_kinase_dom"/>
</dbReference>
<evidence type="ECO:0000313" key="12">
    <source>
        <dbReference type="EMBL" id="CAD8725771.1"/>
    </source>
</evidence>
<dbReference type="SMART" id="SM00054">
    <property type="entry name" value="EFh"/>
    <property type="match status" value="4"/>
</dbReference>
<accession>A0A7S0XN50</accession>
<dbReference type="PROSITE" id="PS50222">
    <property type="entry name" value="EF_HAND_2"/>
    <property type="match status" value="4"/>
</dbReference>
<dbReference type="Gene3D" id="1.10.238.10">
    <property type="entry name" value="EF-hand"/>
    <property type="match status" value="1"/>
</dbReference>
<feature type="domain" description="EF-hand" evidence="11">
    <location>
        <begin position="500"/>
        <end position="535"/>
    </location>
</feature>
<evidence type="ECO:0000256" key="1">
    <source>
        <dbReference type="ARBA" id="ARBA00022527"/>
    </source>
</evidence>
<evidence type="ECO:0000256" key="2">
    <source>
        <dbReference type="ARBA" id="ARBA00022679"/>
    </source>
</evidence>
<dbReference type="Gene3D" id="1.10.510.10">
    <property type="entry name" value="Transferase(Phosphotransferase) domain 1"/>
    <property type="match status" value="1"/>
</dbReference>
<keyword evidence="6" id="KW-0106">Calcium</keyword>
<evidence type="ECO:0000259" key="10">
    <source>
        <dbReference type="PROSITE" id="PS50011"/>
    </source>
</evidence>
<dbReference type="PRINTS" id="PR00450">
    <property type="entry name" value="RECOVERIN"/>
</dbReference>
<gene>
    <name evidence="12" type="ORF">EMAD1354_LOCUS1851</name>
</gene>
<dbReference type="FunFam" id="3.30.200.20:FF:000042">
    <property type="entry name" value="Aurora kinase A"/>
    <property type="match status" value="1"/>
</dbReference>
<evidence type="ECO:0000256" key="5">
    <source>
        <dbReference type="ARBA" id="ARBA00022777"/>
    </source>
</evidence>
<feature type="compositionally biased region" description="Pro residues" evidence="9">
    <location>
        <begin position="107"/>
        <end position="124"/>
    </location>
</feature>
<evidence type="ECO:0000256" key="4">
    <source>
        <dbReference type="ARBA" id="ARBA00022741"/>
    </source>
</evidence>
<dbReference type="SMART" id="SM00220">
    <property type="entry name" value="S_TKc"/>
    <property type="match status" value="1"/>
</dbReference>
<keyword evidence="3" id="KW-0677">Repeat</keyword>
<sequence>MTDESMGNALQGCVSAPDEKAPVRKSKSQDLSNKNVGASSATGARVASGSAVPPPPGHPSPALKPKSASMGAGSAAMSNAAAGQANSGSTQSKPMPTIRAPQVGPKPKSPPRSPRAAVSPPPQAKSPGTTSPAGILSPKLRMQNLVAVRNRVIEDALPDIYSSYSMGKTLGEGAYGTVYMCRHRGTGADYACKTLAKSKMTKMDREWVRKEAQILRLCSDHPNVVGFVEAYEDDKAVHLLMEVCSGGELFDRIVSKGHYSEKDAATLMRTMLQTVAFIHSKGVVHRDLKPENFLLDSDTEHAQIKLTDFGVSEYLRKGEYLNEKVGSPTYVAPDVIMGRYDFGADIWSLGVICYILLCGRTPFFGRTEREEFERARSGKISMSKEPWPRVSEEAKDLVRKMLTVNVQKRPDAETLLKHPWIAEDGVAKDTNLGDVVFSGLKHYSDMNRLKKRALQLMASSLQEEDVRHLKKLFNEIDADGSGSVTLNELSVAMKQAGTPVSEEELLKLVQSYDVDGDGEIDITEFISAMTDISKLNTVDNIRRAFAAFDTDNSGTISAEEVLQALKDVANMDIEKAREVVREADKNGDGEIDWPEFYEMMMKHDDALQQAAVRKATWDG</sequence>
<dbReference type="AlphaFoldDB" id="A0A7S0XN50"/>
<evidence type="ECO:0000256" key="8">
    <source>
        <dbReference type="PROSITE-ProRule" id="PRU10141"/>
    </source>
</evidence>
<feature type="compositionally biased region" description="Low complexity" evidence="9">
    <location>
        <begin position="67"/>
        <end position="92"/>
    </location>
</feature>
<feature type="domain" description="EF-hand" evidence="11">
    <location>
        <begin position="572"/>
        <end position="606"/>
    </location>
</feature>
<dbReference type="InterPro" id="IPR018247">
    <property type="entry name" value="EF_Hand_1_Ca_BS"/>
</dbReference>
<keyword evidence="1" id="KW-0723">Serine/threonine-protein kinase</keyword>
<dbReference type="EMBL" id="HBFE01002799">
    <property type="protein sequence ID" value="CAD8725771.1"/>
    <property type="molecule type" value="Transcribed_RNA"/>
</dbReference>
<dbReference type="InterPro" id="IPR008271">
    <property type="entry name" value="Ser/Thr_kinase_AS"/>
</dbReference>
<dbReference type="PROSITE" id="PS50011">
    <property type="entry name" value="PROTEIN_KINASE_DOM"/>
    <property type="match status" value="1"/>
</dbReference>
<dbReference type="Pfam" id="PF13499">
    <property type="entry name" value="EF-hand_7"/>
    <property type="match status" value="2"/>
</dbReference>
<dbReference type="CDD" id="cd00051">
    <property type="entry name" value="EFh"/>
    <property type="match status" value="1"/>
</dbReference>
<name>A0A7S0XN50_9RHOD</name>
<feature type="domain" description="EF-hand" evidence="11">
    <location>
        <begin position="536"/>
        <end position="571"/>
    </location>
</feature>
<dbReference type="GO" id="GO:0004674">
    <property type="term" value="F:protein serine/threonine kinase activity"/>
    <property type="evidence" value="ECO:0007669"/>
    <property type="project" value="UniProtKB-KW"/>
</dbReference>
<dbReference type="GO" id="GO:0005509">
    <property type="term" value="F:calcium ion binding"/>
    <property type="evidence" value="ECO:0007669"/>
    <property type="project" value="InterPro"/>
</dbReference>
<dbReference type="InterPro" id="IPR011992">
    <property type="entry name" value="EF-hand-dom_pair"/>
</dbReference>
<dbReference type="GO" id="GO:0043226">
    <property type="term" value="C:organelle"/>
    <property type="evidence" value="ECO:0007669"/>
    <property type="project" value="UniProtKB-ARBA"/>
</dbReference>
<proteinExistence type="predicted"/>
<dbReference type="FunFam" id="1.10.510.10:FF:000571">
    <property type="entry name" value="Maternal embryonic leucine zipper kinase"/>
    <property type="match status" value="1"/>
</dbReference>
<evidence type="ECO:0000256" key="7">
    <source>
        <dbReference type="ARBA" id="ARBA00022840"/>
    </source>
</evidence>
<feature type="domain" description="Protein kinase" evidence="10">
    <location>
        <begin position="164"/>
        <end position="421"/>
    </location>
</feature>
<dbReference type="PROSITE" id="PS00107">
    <property type="entry name" value="PROTEIN_KINASE_ATP"/>
    <property type="match status" value="1"/>
</dbReference>
<evidence type="ECO:0000256" key="9">
    <source>
        <dbReference type="SAM" id="MobiDB-lite"/>
    </source>
</evidence>
<dbReference type="GO" id="GO:0005524">
    <property type="term" value="F:ATP binding"/>
    <property type="evidence" value="ECO:0007669"/>
    <property type="project" value="UniProtKB-UniRule"/>
</dbReference>
<dbReference type="PROSITE" id="PS00018">
    <property type="entry name" value="EF_HAND_1"/>
    <property type="match status" value="4"/>
</dbReference>
<feature type="compositionally biased region" description="Polar residues" evidence="9">
    <location>
        <begin position="29"/>
        <end position="42"/>
    </location>
</feature>
<keyword evidence="7 8" id="KW-0067">ATP-binding</keyword>
<evidence type="ECO:0008006" key="13">
    <source>
        <dbReference type="Google" id="ProtNLM"/>
    </source>
</evidence>
<organism evidence="12">
    <name type="scientific">Erythrolobus madagascarensis</name>
    <dbReference type="NCBI Taxonomy" id="708628"/>
    <lineage>
        <taxon>Eukaryota</taxon>
        <taxon>Rhodophyta</taxon>
        <taxon>Bangiophyceae</taxon>
        <taxon>Porphyridiales</taxon>
        <taxon>Porphyridiaceae</taxon>
        <taxon>Erythrolobus</taxon>
    </lineage>
</organism>
<dbReference type="InterPro" id="IPR011009">
    <property type="entry name" value="Kinase-like_dom_sf"/>
</dbReference>
<dbReference type="InterPro" id="IPR002048">
    <property type="entry name" value="EF_hand_dom"/>
</dbReference>
<keyword evidence="2" id="KW-0808">Transferase</keyword>
<dbReference type="FunFam" id="1.10.238.10:FF:000178">
    <property type="entry name" value="Calmodulin-2 A"/>
    <property type="match status" value="1"/>
</dbReference>
<feature type="binding site" evidence="8">
    <location>
        <position position="193"/>
    </location>
    <ligand>
        <name>ATP</name>
        <dbReference type="ChEBI" id="CHEBI:30616"/>
    </ligand>
</feature>
<keyword evidence="4 8" id="KW-0547">Nucleotide-binding</keyword>
<dbReference type="Pfam" id="PF00069">
    <property type="entry name" value="Pkinase"/>
    <property type="match status" value="1"/>
</dbReference>
<feature type="domain" description="EF-hand" evidence="11">
    <location>
        <begin position="464"/>
        <end position="499"/>
    </location>
</feature>
<dbReference type="PANTHER" id="PTHR24349">
    <property type="entry name" value="SERINE/THREONINE-PROTEIN KINASE"/>
    <property type="match status" value="1"/>
</dbReference>
<dbReference type="SUPFAM" id="SSF56112">
    <property type="entry name" value="Protein kinase-like (PK-like)"/>
    <property type="match status" value="1"/>
</dbReference>
<dbReference type="InterPro" id="IPR017441">
    <property type="entry name" value="Protein_kinase_ATP_BS"/>
</dbReference>
<dbReference type="PROSITE" id="PS00108">
    <property type="entry name" value="PROTEIN_KINASE_ST"/>
    <property type="match status" value="1"/>
</dbReference>
<evidence type="ECO:0000256" key="3">
    <source>
        <dbReference type="ARBA" id="ARBA00022737"/>
    </source>
</evidence>
<evidence type="ECO:0000256" key="6">
    <source>
        <dbReference type="ARBA" id="ARBA00022837"/>
    </source>
</evidence>
<dbReference type="InterPro" id="IPR050205">
    <property type="entry name" value="CDPK_Ser/Thr_kinases"/>
</dbReference>
<feature type="region of interest" description="Disordered" evidence="9">
    <location>
        <begin position="1"/>
        <end position="136"/>
    </location>
</feature>
<reference evidence="12" key="1">
    <citation type="submission" date="2021-01" db="EMBL/GenBank/DDBJ databases">
        <authorList>
            <person name="Corre E."/>
            <person name="Pelletier E."/>
            <person name="Niang G."/>
            <person name="Scheremetjew M."/>
            <person name="Finn R."/>
            <person name="Kale V."/>
            <person name="Holt S."/>
            <person name="Cochrane G."/>
            <person name="Meng A."/>
            <person name="Brown T."/>
            <person name="Cohen L."/>
        </authorList>
    </citation>
    <scope>NUCLEOTIDE SEQUENCE</scope>
    <source>
        <strain evidence="12">CCMP3276</strain>
    </source>
</reference>
<dbReference type="SUPFAM" id="SSF47473">
    <property type="entry name" value="EF-hand"/>
    <property type="match status" value="1"/>
</dbReference>
<protein>
    <recommendedName>
        <fullName evidence="13">Calmodulin</fullName>
    </recommendedName>
</protein>
<dbReference type="CDD" id="cd05117">
    <property type="entry name" value="STKc_CAMK"/>
    <property type="match status" value="1"/>
</dbReference>
<keyword evidence="5" id="KW-0418">Kinase</keyword>
<dbReference type="Gene3D" id="3.30.200.20">
    <property type="entry name" value="Phosphorylase Kinase, domain 1"/>
    <property type="match status" value="1"/>
</dbReference>